<gene>
    <name evidence="2" type="ORF">G647_06683</name>
</gene>
<dbReference type="OrthoDB" id="10264002at2759"/>
<sequence>MTSFGEFGSKTIAEQKDSASTAQKAINDLQKNVQEQKQEVADHLHMNMKDDLTGIEDYTRRFDASFPDDKWDDFLQSHYNNIQNCNKDIVQNQTTAAIANGIVEQATPIVDNVNKLQQQIADTLASLEALAPQLGSLKANLNKMKIQVDDMAEVFTTFSESRHFTVSTALYVKKLGQIGATSFRVDARCSSFAGAMFAQLTQIAIPPPTSDVITRDSTAQAEDVQKEVFRRMGGCSGLAATVLSSPY</sequence>
<evidence type="ECO:0000313" key="3">
    <source>
        <dbReference type="Proteomes" id="UP000030678"/>
    </source>
</evidence>
<dbReference type="SUPFAM" id="SSF58100">
    <property type="entry name" value="Bacterial hemolysins"/>
    <property type="match status" value="1"/>
</dbReference>
<organism evidence="2 3">
    <name type="scientific">Cladophialophora carrionii CBS 160.54</name>
    <dbReference type="NCBI Taxonomy" id="1279043"/>
    <lineage>
        <taxon>Eukaryota</taxon>
        <taxon>Fungi</taxon>
        <taxon>Dikarya</taxon>
        <taxon>Ascomycota</taxon>
        <taxon>Pezizomycotina</taxon>
        <taxon>Eurotiomycetes</taxon>
        <taxon>Chaetothyriomycetidae</taxon>
        <taxon>Chaetothyriales</taxon>
        <taxon>Herpotrichiellaceae</taxon>
        <taxon>Cladophialophora</taxon>
    </lineage>
</organism>
<dbReference type="HOGENOM" id="CLU_1124416_0_0_1"/>
<dbReference type="EMBL" id="KB822706">
    <property type="protein sequence ID" value="ETI22607.1"/>
    <property type="molecule type" value="Genomic_DNA"/>
</dbReference>
<feature type="region of interest" description="Disordered" evidence="1">
    <location>
        <begin position="1"/>
        <end position="23"/>
    </location>
</feature>
<dbReference type="VEuPathDB" id="FungiDB:G647_06683"/>
<dbReference type="AlphaFoldDB" id="V9D9G7"/>
<reference evidence="2 3" key="1">
    <citation type="submission" date="2013-03" db="EMBL/GenBank/DDBJ databases">
        <title>The Genome Sequence of Cladophialophora carrionii CBS 160.54.</title>
        <authorList>
            <consortium name="The Broad Institute Genomics Platform"/>
            <person name="Cuomo C."/>
            <person name="de Hoog S."/>
            <person name="Gorbushina A."/>
            <person name="Walker B."/>
            <person name="Young S.K."/>
            <person name="Zeng Q."/>
            <person name="Gargeya S."/>
            <person name="Fitzgerald M."/>
            <person name="Haas B."/>
            <person name="Abouelleil A."/>
            <person name="Allen A.W."/>
            <person name="Alvarado L."/>
            <person name="Arachchi H.M."/>
            <person name="Berlin A.M."/>
            <person name="Chapman S.B."/>
            <person name="Gainer-Dewar J."/>
            <person name="Goldberg J."/>
            <person name="Griggs A."/>
            <person name="Gujja S."/>
            <person name="Hansen M."/>
            <person name="Howarth C."/>
            <person name="Imamovic A."/>
            <person name="Ireland A."/>
            <person name="Larimer J."/>
            <person name="McCowan C."/>
            <person name="Murphy C."/>
            <person name="Pearson M."/>
            <person name="Poon T.W."/>
            <person name="Priest M."/>
            <person name="Roberts A."/>
            <person name="Saif S."/>
            <person name="Shea T."/>
            <person name="Sisk P."/>
            <person name="Sykes S."/>
            <person name="Wortman J."/>
            <person name="Nusbaum C."/>
            <person name="Birren B."/>
        </authorList>
    </citation>
    <scope>NUCLEOTIDE SEQUENCE [LARGE SCALE GENOMIC DNA]</scope>
    <source>
        <strain evidence="2 3">CBS 160.54</strain>
    </source>
</reference>
<dbReference type="Proteomes" id="UP000030678">
    <property type="component" value="Unassembled WGS sequence"/>
</dbReference>
<accession>V9D9G7</accession>
<protein>
    <submittedName>
        <fullName evidence="2">Uncharacterized protein</fullName>
    </submittedName>
</protein>
<proteinExistence type="predicted"/>
<dbReference type="GeneID" id="19985176"/>
<dbReference type="RefSeq" id="XP_008729224.1">
    <property type="nucleotide sequence ID" value="XM_008731002.1"/>
</dbReference>
<evidence type="ECO:0000313" key="2">
    <source>
        <dbReference type="EMBL" id="ETI22607.1"/>
    </source>
</evidence>
<name>V9D9G7_9EURO</name>
<evidence type="ECO:0000256" key="1">
    <source>
        <dbReference type="SAM" id="MobiDB-lite"/>
    </source>
</evidence>